<sequence length="185" mass="20047">MRPDYAPDDALLIVDVQNDFCPGGALAVEEGDQIIPRLNEAIESARSQGIPVIASRDWHPRGHCSFSEQGGPWPEHCVQDTPGADFHPRLALPTDAEIISKGQSPDRDQYSALEDTGLAESLKDRGIRRLWIGGLAQDVCVHATVMDALKAGFEVKLLRASTRPVDAAKGREALEEMRAAGAELV</sequence>
<comment type="caution">
    <text evidence="9">The sequence shown here is derived from an EMBL/GenBank/DDBJ whole genome shotgun (WGS) entry which is preliminary data.</text>
</comment>
<keyword evidence="10" id="KW-1185">Reference proteome</keyword>
<dbReference type="EMBL" id="JAVDDT010000001">
    <property type="protein sequence ID" value="MDQ2068704.1"/>
    <property type="molecule type" value="Genomic_DNA"/>
</dbReference>
<dbReference type="PANTHER" id="PTHR11080:SF2">
    <property type="entry name" value="LD05707P"/>
    <property type="match status" value="1"/>
</dbReference>
<dbReference type="RefSeq" id="WP_306727183.1">
    <property type="nucleotide sequence ID" value="NZ_JAVDDT010000001.1"/>
</dbReference>
<dbReference type="Gene3D" id="3.40.50.850">
    <property type="entry name" value="Isochorismatase-like"/>
    <property type="match status" value="1"/>
</dbReference>
<evidence type="ECO:0000256" key="7">
    <source>
        <dbReference type="ARBA" id="ARBA00043224"/>
    </source>
</evidence>
<dbReference type="PANTHER" id="PTHR11080">
    <property type="entry name" value="PYRAZINAMIDASE/NICOTINAMIDASE"/>
    <property type="match status" value="1"/>
</dbReference>
<dbReference type="Pfam" id="PF00857">
    <property type="entry name" value="Isochorismatase"/>
    <property type="match status" value="1"/>
</dbReference>
<evidence type="ECO:0000259" key="8">
    <source>
        <dbReference type="Pfam" id="PF00857"/>
    </source>
</evidence>
<protein>
    <recommendedName>
        <fullName evidence="6">nicotinamidase</fullName>
        <ecNumber evidence="6">3.5.1.19</ecNumber>
    </recommendedName>
    <alternativeName>
        <fullName evidence="7">Nicotinamide deamidase</fullName>
    </alternativeName>
</protein>
<dbReference type="InterPro" id="IPR036380">
    <property type="entry name" value="Isochorismatase-like_sf"/>
</dbReference>
<evidence type="ECO:0000256" key="6">
    <source>
        <dbReference type="ARBA" id="ARBA00039017"/>
    </source>
</evidence>
<evidence type="ECO:0000256" key="1">
    <source>
        <dbReference type="ARBA" id="ARBA00006336"/>
    </source>
</evidence>
<reference evidence="9 10" key="1">
    <citation type="submission" date="2023-08" db="EMBL/GenBank/DDBJ databases">
        <title>Whole-genome sequencing of halo(alkali)philic microorganisms from hypersaline lakes.</title>
        <authorList>
            <person name="Sorokin D.Y."/>
            <person name="Abbas B."/>
            <person name="Merkel A.Y."/>
        </authorList>
    </citation>
    <scope>NUCLEOTIDE SEQUENCE [LARGE SCALE GENOMIC DNA]</scope>
    <source>
        <strain evidence="9 10">AB-CW4</strain>
    </source>
</reference>
<evidence type="ECO:0000313" key="10">
    <source>
        <dbReference type="Proteomes" id="UP001239019"/>
    </source>
</evidence>
<proteinExistence type="inferred from homology"/>
<accession>A0ABU0W3W1</accession>
<dbReference type="EC" id="3.5.1.19" evidence="6"/>
<evidence type="ECO:0000256" key="5">
    <source>
        <dbReference type="ARBA" id="ARBA00037900"/>
    </source>
</evidence>
<dbReference type="SUPFAM" id="SSF52499">
    <property type="entry name" value="Isochorismatase-like hydrolases"/>
    <property type="match status" value="1"/>
</dbReference>
<organism evidence="9 10">
    <name type="scientific">Natronospira bacteriovora</name>
    <dbReference type="NCBI Taxonomy" id="3069753"/>
    <lineage>
        <taxon>Bacteria</taxon>
        <taxon>Pseudomonadati</taxon>
        <taxon>Pseudomonadota</taxon>
        <taxon>Gammaproteobacteria</taxon>
        <taxon>Natronospirales</taxon>
        <taxon>Natronospiraceae</taxon>
        <taxon>Natronospira</taxon>
    </lineage>
</organism>
<evidence type="ECO:0000256" key="3">
    <source>
        <dbReference type="ARBA" id="ARBA00022723"/>
    </source>
</evidence>
<keyword evidence="4" id="KW-0378">Hydrolase</keyword>
<dbReference type="InterPro" id="IPR000868">
    <property type="entry name" value="Isochorismatase-like_dom"/>
</dbReference>
<comment type="pathway">
    <text evidence="5">Cofactor biosynthesis; nicotinate biosynthesis; nicotinate from nicotinamide: step 1/1.</text>
</comment>
<dbReference type="Proteomes" id="UP001239019">
    <property type="component" value="Unassembled WGS sequence"/>
</dbReference>
<dbReference type="CDD" id="cd01011">
    <property type="entry name" value="nicotinamidase"/>
    <property type="match status" value="1"/>
</dbReference>
<evidence type="ECO:0000313" key="9">
    <source>
        <dbReference type="EMBL" id="MDQ2068704.1"/>
    </source>
</evidence>
<gene>
    <name evidence="9" type="ORF">RBH19_02300</name>
</gene>
<keyword evidence="3" id="KW-0479">Metal-binding</keyword>
<evidence type="ECO:0000256" key="4">
    <source>
        <dbReference type="ARBA" id="ARBA00022801"/>
    </source>
</evidence>
<name>A0ABU0W3W1_9GAMM</name>
<keyword evidence="2" id="KW-0662">Pyridine nucleotide biosynthesis</keyword>
<evidence type="ECO:0000256" key="2">
    <source>
        <dbReference type="ARBA" id="ARBA00022642"/>
    </source>
</evidence>
<dbReference type="InterPro" id="IPR052347">
    <property type="entry name" value="Isochorismatase_Nicotinamidase"/>
</dbReference>
<feature type="domain" description="Isochorismatase-like" evidence="8">
    <location>
        <begin position="10"/>
        <end position="184"/>
    </location>
</feature>
<comment type="similarity">
    <text evidence="1">Belongs to the isochorismatase family.</text>
</comment>